<accession>A0A2S8AFF9</accession>
<dbReference type="PANTHER" id="PTHR12993:SF30">
    <property type="entry name" value="N-ACETYL-ALPHA-D-GLUCOSAMINYL L-MALATE DEACETYLASE 1"/>
    <property type="match status" value="1"/>
</dbReference>
<dbReference type="GO" id="GO:0016811">
    <property type="term" value="F:hydrolase activity, acting on carbon-nitrogen (but not peptide) bonds, in linear amides"/>
    <property type="evidence" value="ECO:0007669"/>
    <property type="project" value="TreeGrafter"/>
</dbReference>
<dbReference type="Gene3D" id="3.40.50.10320">
    <property type="entry name" value="LmbE-like"/>
    <property type="match status" value="1"/>
</dbReference>
<dbReference type="NCBIfam" id="TIGR04001">
    <property type="entry name" value="thiol_BshB1"/>
    <property type="match status" value="1"/>
</dbReference>
<proteinExistence type="predicted"/>
<dbReference type="Proteomes" id="UP000238042">
    <property type="component" value="Unassembled WGS sequence"/>
</dbReference>
<dbReference type="InterPro" id="IPR024078">
    <property type="entry name" value="LmbE-like_dom_sf"/>
</dbReference>
<dbReference type="GO" id="GO:0019213">
    <property type="term" value="F:deacetylase activity"/>
    <property type="evidence" value="ECO:0007669"/>
    <property type="project" value="InterPro"/>
</dbReference>
<dbReference type="OrthoDB" id="9778719at2"/>
<name>A0A2S8AFF9_9FLAO</name>
<dbReference type="Pfam" id="PF02585">
    <property type="entry name" value="PIG-L"/>
    <property type="match status" value="1"/>
</dbReference>
<evidence type="ECO:0000313" key="2">
    <source>
        <dbReference type="Proteomes" id="UP000238042"/>
    </source>
</evidence>
<dbReference type="EMBL" id="PSZM01000024">
    <property type="protein sequence ID" value="PQL94260.1"/>
    <property type="molecule type" value="Genomic_DNA"/>
</dbReference>
<keyword evidence="2" id="KW-1185">Reference proteome</keyword>
<evidence type="ECO:0000313" key="1">
    <source>
        <dbReference type="EMBL" id="PQL94260.1"/>
    </source>
</evidence>
<dbReference type="PANTHER" id="PTHR12993">
    <property type="entry name" value="N-ACETYLGLUCOSAMINYL-PHOSPHATIDYLINOSITOL DE-N-ACETYLASE-RELATED"/>
    <property type="match status" value="1"/>
</dbReference>
<comment type="caution">
    <text evidence="1">The sequence shown here is derived from an EMBL/GenBank/DDBJ whole genome shotgun (WGS) entry which is preliminary data.</text>
</comment>
<dbReference type="GO" id="GO:0071793">
    <property type="term" value="P:bacillithiol biosynthetic process"/>
    <property type="evidence" value="ECO:0007669"/>
    <property type="project" value="InterPro"/>
</dbReference>
<gene>
    <name evidence="1" type="primary">bshB1</name>
    <name evidence="1" type="ORF">C4S77_03620</name>
</gene>
<dbReference type="InterPro" id="IPR003737">
    <property type="entry name" value="GlcNAc_PI_deacetylase-related"/>
</dbReference>
<dbReference type="InterPro" id="IPR023842">
    <property type="entry name" value="Bacillithiol_biosynth_BshB1"/>
</dbReference>
<dbReference type="SUPFAM" id="SSF102588">
    <property type="entry name" value="LmbE-like"/>
    <property type="match status" value="1"/>
</dbReference>
<protein>
    <submittedName>
        <fullName evidence="1">Bacillithiol biosynthesis deacetylase BshB1</fullName>
    </submittedName>
</protein>
<organism evidence="1 2">
    <name type="scientific">Apibacter adventoris</name>
    <dbReference type="NCBI Taxonomy" id="1679466"/>
    <lineage>
        <taxon>Bacteria</taxon>
        <taxon>Pseudomonadati</taxon>
        <taxon>Bacteroidota</taxon>
        <taxon>Flavobacteriia</taxon>
        <taxon>Flavobacteriales</taxon>
        <taxon>Weeksellaceae</taxon>
        <taxon>Apibacter</taxon>
    </lineage>
</organism>
<sequence length="240" mass="27387">MMTKLDILAIGAHPDDVELGCGGTLAKMVASNKKVGILDLTQGELGTRGTFETRKIEAEKSIEILGISIRENLKFRDGFFINDEKHQIEIIKIIRKYKPTIILANAIADRHPDHGKASKLVYDSCFLSGLRKIKTEINNIEQENWRPKHLFNYIQWNEDKPDFIIDISEYLDKKTEACMAYKSQFYDPESQEPITPITSKNFKKSIIYRAENLGRLIGTDAGEGFTSPQWIGLKDFENFV</sequence>
<reference evidence="1 2" key="1">
    <citation type="submission" date="2018-02" db="EMBL/GenBank/DDBJ databases">
        <title>Genome sequences of Apibacter spp., gut symbionts of Asian honey bees.</title>
        <authorList>
            <person name="Kwong W.K."/>
            <person name="Steele M.I."/>
            <person name="Moran N.A."/>
        </authorList>
    </citation>
    <scope>NUCLEOTIDE SEQUENCE [LARGE SCALE GENOMIC DNA]</scope>
    <source>
        <strain evidence="2">wkB301</strain>
    </source>
</reference>
<dbReference type="AlphaFoldDB" id="A0A2S8AFF9"/>